<dbReference type="GO" id="GO:0005886">
    <property type="term" value="C:plasma membrane"/>
    <property type="evidence" value="ECO:0007669"/>
    <property type="project" value="TreeGrafter"/>
</dbReference>
<dbReference type="PANTHER" id="PTHR12335:SF3">
    <property type="entry name" value="IP11896P"/>
    <property type="match status" value="1"/>
</dbReference>
<reference evidence="1" key="1">
    <citation type="submission" date="2021-02" db="EMBL/GenBank/DDBJ databases">
        <authorList>
            <person name="Bekaert M."/>
        </authorList>
    </citation>
    <scope>NUCLEOTIDE SEQUENCE</scope>
    <source>
        <strain evidence="1">IoA-00</strain>
    </source>
</reference>
<dbReference type="Proteomes" id="UP000675881">
    <property type="component" value="Chromosome 9"/>
</dbReference>
<proteinExistence type="predicted"/>
<dbReference type="PANTHER" id="PTHR12335">
    <property type="entry name" value="TIPE PROTEIN TEMPERATURE-INDUCED PARALYTIC E"/>
    <property type="match status" value="1"/>
</dbReference>
<dbReference type="Pfam" id="PF16972">
    <property type="entry name" value="TipE"/>
    <property type="match status" value="2"/>
</dbReference>
<sequence length="632" mass="71641">MGYPENKHAPVRKNSSFICGTLCICMAVSVLSSVALVYLTVIIYLPSSRELSSGIGEQNVMCTTVEKKKYQVYTCHWRPEDVERYPPYVDCIKKRNCIELEGNYECHQGRCTQIKHWSCERRCNQFPSKDSNNIIVASDRILFANCEEAINTRTGQIIWKKENHPGKTLISSCTNLSPQSDMMHAKDCINGSLIDSKLLEGAQNYTTLMSFFHKHGPTHKLDGNGEEIPFEKDIIIFEKSRLMINTDGCVNTLKGECNEFYKVHGQDGRNSTSPSRFPCYYAPSNPDYVVVKYDLNKTKWSFKDFFKMGESEDGDVEPIKATRLEEIKYYTSVTLGTLCIVCIFAFLFLVPFVLDPAISTLSHQFRDNPITCKASYVQAKIGSSKCNWSSCREGCTATMYKCYQVRVIYSLRPYVNGTKASAITDWVDLTRFDEKENSTVRDTPLLINIKGCGYPPTVNCQSFTEHYEQVMLNDDVFACYVSELNPWIVLEEYSFSETVGSVVASIVIPNGLFLISLIVLLYWYCPYCQARCHKLRIFTPTLGKIAGVCHPIQANGTGHITCRGLHEEGKRVQTGLGGRRSDRLALASKMNRDINTITILPIIPMAVHRSRKIKFGRVFTLPQPPKYERVCL</sequence>
<dbReference type="GO" id="GO:0002028">
    <property type="term" value="P:regulation of sodium ion transport"/>
    <property type="evidence" value="ECO:0007669"/>
    <property type="project" value="TreeGrafter"/>
</dbReference>
<accession>A0A7R8HED5</accession>
<dbReference type="AlphaFoldDB" id="A0A7R8HED5"/>
<protein>
    <submittedName>
        <fullName evidence="1">(salmon louse) hypothetical protein</fullName>
    </submittedName>
</protein>
<evidence type="ECO:0000313" key="1">
    <source>
        <dbReference type="EMBL" id="CAF3046255.1"/>
    </source>
</evidence>
<gene>
    <name evidence="1" type="ORF">LSAA_15053</name>
</gene>
<dbReference type="EMBL" id="HG994588">
    <property type="protein sequence ID" value="CAF3046255.1"/>
    <property type="molecule type" value="Genomic_DNA"/>
</dbReference>
<organism evidence="1 2">
    <name type="scientific">Lepeophtheirus salmonis</name>
    <name type="common">Salmon louse</name>
    <name type="synonym">Caligus salmonis</name>
    <dbReference type="NCBI Taxonomy" id="72036"/>
    <lineage>
        <taxon>Eukaryota</taxon>
        <taxon>Metazoa</taxon>
        <taxon>Ecdysozoa</taxon>
        <taxon>Arthropoda</taxon>
        <taxon>Crustacea</taxon>
        <taxon>Multicrustacea</taxon>
        <taxon>Hexanauplia</taxon>
        <taxon>Copepoda</taxon>
        <taxon>Siphonostomatoida</taxon>
        <taxon>Caligidae</taxon>
        <taxon>Lepeophtheirus</taxon>
    </lineage>
</organism>
<keyword evidence="2" id="KW-1185">Reference proteome</keyword>
<dbReference type="InterPro" id="IPR031578">
    <property type="entry name" value="TipE"/>
</dbReference>
<dbReference type="GO" id="GO:0017080">
    <property type="term" value="F:sodium channel regulator activity"/>
    <property type="evidence" value="ECO:0007669"/>
    <property type="project" value="TreeGrafter"/>
</dbReference>
<name>A0A7R8HED5_LEPSM</name>
<evidence type="ECO:0000313" key="2">
    <source>
        <dbReference type="Proteomes" id="UP000675881"/>
    </source>
</evidence>
<dbReference type="OrthoDB" id="6349518at2759"/>